<name>A0A9W6FBD6_9CHLO</name>
<dbReference type="PANTHER" id="PTHR43557">
    <property type="entry name" value="APOPTOSIS-INDUCING FACTOR 1"/>
    <property type="match status" value="1"/>
</dbReference>
<dbReference type="Gene3D" id="3.30.70.20">
    <property type="match status" value="1"/>
</dbReference>
<dbReference type="PANTHER" id="PTHR43557:SF2">
    <property type="entry name" value="RIESKE DOMAIN-CONTAINING PROTEIN-RELATED"/>
    <property type="match status" value="1"/>
</dbReference>
<evidence type="ECO:0000256" key="4">
    <source>
        <dbReference type="ARBA" id="ARBA00022827"/>
    </source>
</evidence>
<keyword evidence="5" id="KW-0560">Oxidoreductase</keyword>
<evidence type="ECO:0000256" key="2">
    <source>
        <dbReference type="ARBA" id="ARBA00006442"/>
    </source>
</evidence>
<dbReference type="Pfam" id="PF13459">
    <property type="entry name" value="Fer4_15"/>
    <property type="match status" value="1"/>
</dbReference>
<feature type="domain" description="FAD/NAD(P)-binding" evidence="6">
    <location>
        <begin position="63"/>
        <end position="342"/>
    </location>
</feature>
<sequence length="452" mass="48551">MPVVKADLEACQGYANCIVGASDYFDLDDDGVVVLLKTEVPEADRARVTEAARSCPVSALVSLRLEGYEGEIVLVGEETELPYDKPPLSKSVLAGTTDEDSIRLLTQEQADADSIRLLLGHRAVGLDVAENLLKLEGYEPLHYDHLVIATGASPRPSPWGSPPGIHVLRTLQDARELRGDLLRGGALAVIGGGFIGAEAAATARGLGLEVTIIDPVPVPMSRIFNPEIGQWFADLHLDNGVNTMFGTGVEAIEGEEGNFSVHLTNGESVQAATVLVGIGVIPNDAWLSASGLLVDNGVVLNEYCQAVDAANVYAVGDVARWRHQKHGEDVRIEHWTNAVEQATCVAYNITHPNQPRAYTPIEYVWSDQHDWKIQVVGRVGGNVDHVLIGHPEVHGRFVALYTTDGSTVRGAAIVNWPKALLACRLGMAKSTTVQELRAKLEPQLEPQPTGAS</sequence>
<reference evidence="8 9" key="1">
    <citation type="journal article" date="2023" name="Commun. Biol.">
        <title>Reorganization of the ancestral sex-determining regions during the evolution of trioecy in Pleodorina starrii.</title>
        <authorList>
            <person name="Takahashi K."/>
            <person name="Suzuki S."/>
            <person name="Kawai-Toyooka H."/>
            <person name="Yamamoto K."/>
            <person name="Hamaji T."/>
            <person name="Ootsuki R."/>
            <person name="Yamaguchi H."/>
            <person name="Kawachi M."/>
            <person name="Higashiyama T."/>
            <person name="Nozaki H."/>
        </authorList>
    </citation>
    <scope>NUCLEOTIDE SEQUENCE [LARGE SCALE GENOMIC DNA]</scope>
    <source>
        <strain evidence="8 9">NIES-4479</strain>
    </source>
</reference>
<proteinExistence type="inferred from homology"/>
<dbReference type="InterPro" id="IPR050446">
    <property type="entry name" value="FAD-oxidoreductase/Apoptosis"/>
</dbReference>
<protein>
    <recommendedName>
        <fullName evidence="10">Ferredoxin reductase</fullName>
    </recommendedName>
</protein>
<evidence type="ECO:0008006" key="10">
    <source>
        <dbReference type="Google" id="ProtNLM"/>
    </source>
</evidence>
<dbReference type="Pfam" id="PF07992">
    <property type="entry name" value="Pyr_redox_2"/>
    <property type="match status" value="1"/>
</dbReference>
<dbReference type="PRINTS" id="PR00368">
    <property type="entry name" value="FADPNR"/>
</dbReference>
<dbReference type="SUPFAM" id="SSF51905">
    <property type="entry name" value="FAD/NAD(P)-binding domain"/>
    <property type="match status" value="1"/>
</dbReference>
<keyword evidence="9" id="KW-1185">Reference proteome</keyword>
<dbReference type="GO" id="GO:0005737">
    <property type="term" value="C:cytoplasm"/>
    <property type="evidence" value="ECO:0007669"/>
    <property type="project" value="TreeGrafter"/>
</dbReference>
<dbReference type="Pfam" id="PF14759">
    <property type="entry name" value="Reductase_C"/>
    <property type="match status" value="1"/>
</dbReference>
<dbReference type="Proteomes" id="UP001165080">
    <property type="component" value="Unassembled WGS sequence"/>
</dbReference>
<dbReference type="EMBL" id="BRXU01000066">
    <property type="protein sequence ID" value="GLC62506.1"/>
    <property type="molecule type" value="Genomic_DNA"/>
</dbReference>
<evidence type="ECO:0000256" key="5">
    <source>
        <dbReference type="ARBA" id="ARBA00023002"/>
    </source>
</evidence>
<accession>A0A9W6FBD6</accession>
<organism evidence="8 9">
    <name type="scientific">Pleodorina starrii</name>
    <dbReference type="NCBI Taxonomy" id="330485"/>
    <lineage>
        <taxon>Eukaryota</taxon>
        <taxon>Viridiplantae</taxon>
        <taxon>Chlorophyta</taxon>
        <taxon>core chlorophytes</taxon>
        <taxon>Chlorophyceae</taxon>
        <taxon>CS clade</taxon>
        <taxon>Chlamydomonadales</taxon>
        <taxon>Volvocaceae</taxon>
        <taxon>Pleodorina</taxon>
    </lineage>
</organism>
<dbReference type="InterPro" id="IPR036188">
    <property type="entry name" value="FAD/NAD-bd_sf"/>
</dbReference>
<comment type="caution">
    <text evidence="8">The sequence shown here is derived from an EMBL/GenBank/DDBJ whole genome shotgun (WGS) entry which is preliminary data.</text>
</comment>
<comment type="similarity">
    <text evidence="2">Belongs to the FAD-dependent oxidoreductase family.</text>
</comment>
<evidence type="ECO:0000313" key="9">
    <source>
        <dbReference type="Proteomes" id="UP001165080"/>
    </source>
</evidence>
<feature type="domain" description="Reductase C-terminal" evidence="7">
    <location>
        <begin position="363"/>
        <end position="435"/>
    </location>
</feature>
<dbReference type="AlphaFoldDB" id="A0A9W6FBD6"/>
<dbReference type="InterPro" id="IPR028202">
    <property type="entry name" value="Reductase_C"/>
</dbReference>
<dbReference type="Gene3D" id="3.30.390.30">
    <property type="match status" value="1"/>
</dbReference>
<evidence type="ECO:0000256" key="1">
    <source>
        <dbReference type="ARBA" id="ARBA00001974"/>
    </source>
</evidence>
<dbReference type="PRINTS" id="PR00411">
    <property type="entry name" value="PNDRDTASEI"/>
</dbReference>
<evidence type="ECO:0000256" key="3">
    <source>
        <dbReference type="ARBA" id="ARBA00022630"/>
    </source>
</evidence>
<evidence type="ECO:0000259" key="6">
    <source>
        <dbReference type="Pfam" id="PF07992"/>
    </source>
</evidence>
<gene>
    <name evidence="8" type="primary">PLESTB003631</name>
    <name evidence="8" type="ORF">PLESTB_001907100</name>
</gene>
<dbReference type="InterPro" id="IPR023753">
    <property type="entry name" value="FAD/NAD-binding_dom"/>
</dbReference>
<comment type="cofactor">
    <cofactor evidence="1">
        <name>FAD</name>
        <dbReference type="ChEBI" id="CHEBI:57692"/>
    </cofactor>
</comment>
<dbReference type="Gene3D" id="3.50.50.60">
    <property type="entry name" value="FAD/NAD(P)-binding domain"/>
    <property type="match status" value="2"/>
</dbReference>
<dbReference type="SUPFAM" id="SSF54862">
    <property type="entry name" value="4Fe-4S ferredoxins"/>
    <property type="match status" value="1"/>
</dbReference>
<keyword evidence="4" id="KW-0274">FAD</keyword>
<dbReference type="SUPFAM" id="SSF55424">
    <property type="entry name" value="FAD/NAD-linked reductases, dimerisation (C-terminal) domain"/>
    <property type="match status" value="1"/>
</dbReference>
<evidence type="ECO:0000259" key="7">
    <source>
        <dbReference type="Pfam" id="PF14759"/>
    </source>
</evidence>
<evidence type="ECO:0000313" key="8">
    <source>
        <dbReference type="EMBL" id="GLC62506.1"/>
    </source>
</evidence>
<keyword evidence="3" id="KW-0285">Flavoprotein</keyword>
<dbReference type="InterPro" id="IPR016156">
    <property type="entry name" value="FAD/NAD-linked_Rdtase_dimer_sf"/>
</dbReference>
<dbReference type="GO" id="GO:0016651">
    <property type="term" value="F:oxidoreductase activity, acting on NAD(P)H"/>
    <property type="evidence" value="ECO:0007669"/>
    <property type="project" value="TreeGrafter"/>
</dbReference>